<dbReference type="AlphaFoldDB" id="A0A6A6SIY2"/>
<reference evidence="1" key="1">
    <citation type="journal article" date="2020" name="Stud. Mycol.">
        <title>101 Dothideomycetes genomes: a test case for predicting lifestyles and emergence of pathogens.</title>
        <authorList>
            <person name="Haridas S."/>
            <person name="Albert R."/>
            <person name="Binder M."/>
            <person name="Bloem J."/>
            <person name="Labutti K."/>
            <person name="Salamov A."/>
            <person name="Andreopoulos B."/>
            <person name="Baker S."/>
            <person name="Barry K."/>
            <person name="Bills G."/>
            <person name="Bluhm B."/>
            <person name="Cannon C."/>
            <person name="Castanera R."/>
            <person name="Culley D."/>
            <person name="Daum C."/>
            <person name="Ezra D."/>
            <person name="Gonzalez J."/>
            <person name="Henrissat B."/>
            <person name="Kuo A."/>
            <person name="Liang C."/>
            <person name="Lipzen A."/>
            <person name="Lutzoni F."/>
            <person name="Magnuson J."/>
            <person name="Mondo S."/>
            <person name="Nolan M."/>
            <person name="Ohm R."/>
            <person name="Pangilinan J."/>
            <person name="Park H.-J."/>
            <person name="Ramirez L."/>
            <person name="Alfaro M."/>
            <person name="Sun H."/>
            <person name="Tritt A."/>
            <person name="Yoshinaga Y."/>
            <person name="Zwiers L.-H."/>
            <person name="Turgeon B."/>
            <person name="Goodwin S."/>
            <person name="Spatafora J."/>
            <person name="Crous P."/>
            <person name="Grigoriev I."/>
        </authorList>
    </citation>
    <scope>NUCLEOTIDE SEQUENCE</scope>
    <source>
        <strain evidence="1">CBS 122681</strain>
    </source>
</reference>
<dbReference type="PANTHER" id="PTHR42085:SF1">
    <property type="entry name" value="F-BOX DOMAIN-CONTAINING PROTEIN"/>
    <property type="match status" value="1"/>
</dbReference>
<dbReference type="InterPro" id="IPR038883">
    <property type="entry name" value="AN11006-like"/>
</dbReference>
<organism evidence="1 2">
    <name type="scientific">Lophiostoma macrostomum CBS 122681</name>
    <dbReference type="NCBI Taxonomy" id="1314788"/>
    <lineage>
        <taxon>Eukaryota</taxon>
        <taxon>Fungi</taxon>
        <taxon>Dikarya</taxon>
        <taxon>Ascomycota</taxon>
        <taxon>Pezizomycotina</taxon>
        <taxon>Dothideomycetes</taxon>
        <taxon>Pleosporomycetidae</taxon>
        <taxon>Pleosporales</taxon>
        <taxon>Lophiostomataceae</taxon>
        <taxon>Lophiostoma</taxon>
    </lineage>
</organism>
<dbReference type="EMBL" id="MU004630">
    <property type="protein sequence ID" value="KAF2647352.1"/>
    <property type="molecule type" value="Genomic_DNA"/>
</dbReference>
<feature type="non-terminal residue" evidence="1">
    <location>
        <position position="74"/>
    </location>
</feature>
<dbReference type="OrthoDB" id="5413827at2759"/>
<sequence length="74" mass="8409">LSLPGELRNIIYKFVLCGHIIHIRPPVWLMSTTFNSDATAAAGGTKDKFALVRVCREIHHETDTMLYAENMFVF</sequence>
<evidence type="ECO:0000313" key="1">
    <source>
        <dbReference type="EMBL" id="KAF2647352.1"/>
    </source>
</evidence>
<evidence type="ECO:0000313" key="2">
    <source>
        <dbReference type="Proteomes" id="UP000799324"/>
    </source>
</evidence>
<dbReference type="PANTHER" id="PTHR42085">
    <property type="entry name" value="F-BOX DOMAIN-CONTAINING PROTEIN"/>
    <property type="match status" value="1"/>
</dbReference>
<keyword evidence="2" id="KW-1185">Reference proteome</keyword>
<name>A0A6A6SIY2_9PLEO</name>
<feature type="non-terminal residue" evidence="1">
    <location>
        <position position="1"/>
    </location>
</feature>
<dbReference type="Proteomes" id="UP000799324">
    <property type="component" value="Unassembled WGS sequence"/>
</dbReference>
<accession>A0A6A6SIY2</accession>
<proteinExistence type="predicted"/>
<protein>
    <submittedName>
        <fullName evidence="1">Uncharacterized protein</fullName>
    </submittedName>
</protein>
<gene>
    <name evidence="1" type="ORF">K491DRAFT_578154</name>
</gene>